<dbReference type="SUPFAM" id="SSF52799">
    <property type="entry name" value="(Phosphotyrosine protein) phosphatases II"/>
    <property type="match status" value="1"/>
</dbReference>
<dbReference type="EC" id="3.1.3.48" evidence="2"/>
<keyword evidence="2" id="KW-0378">Hydrolase</keyword>
<protein>
    <submittedName>
        <fullName evidence="2">Protein-tyrosine phosphatase</fullName>
        <ecNumber evidence="2">3.1.3.48</ecNumber>
    </submittedName>
</protein>
<reference evidence="2" key="1">
    <citation type="submission" date="2021-02" db="EMBL/GenBank/DDBJ databases">
        <title>Sequencing the genomes of 1000 actinobacteria strains.</title>
        <authorList>
            <person name="Klenk H.-P."/>
        </authorList>
    </citation>
    <scope>NUCLEOTIDE SEQUENCE</scope>
    <source>
        <strain evidence="2">DSM 22850</strain>
    </source>
</reference>
<dbReference type="AlphaFoldDB" id="A0A940T726"/>
<accession>A0A940T726</accession>
<dbReference type="Pfam" id="PF13350">
    <property type="entry name" value="Y_phosphatase3"/>
    <property type="match status" value="1"/>
</dbReference>
<dbReference type="InterPro" id="IPR000387">
    <property type="entry name" value="Tyr_Pase_dom"/>
</dbReference>
<comment type="caution">
    <text evidence="2">The sequence shown here is derived from an EMBL/GenBank/DDBJ whole genome shotgun (WGS) entry which is preliminary data.</text>
</comment>
<gene>
    <name evidence="2" type="ORF">JOF28_002818</name>
</gene>
<evidence type="ECO:0000259" key="1">
    <source>
        <dbReference type="PROSITE" id="PS50056"/>
    </source>
</evidence>
<dbReference type="InterPro" id="IPR029021">
    <property type="entry name" value="Prot-tyrosine_phosphatase-like"/>
</dbReference>
<keyword evidence="3" id="KW-1185">Reference proteome</keyword>
<proteinExistence type="predicted"/>
<dbReference type="EMBL" id="JAFIDA010000001">
    <property type="protein sequence ID" value="MBP1327586.1"/>
    <property type="molecule type" value="Genomic_DNA"/>
</dbReference>
<dbReference type="InterPro" id="IPR026893">
    <property type="entry name" value="Tyr/Ser_Pase_IphP-type"/>
</dbReference>
<name>A0A940T726_9MICO</name>
<dbReference type="Proteomes" id="UP000675163">
    <property type="component" value="Unassembled WGS sequence"/>
</dbReference>
<feature type="domain" description="Tyrosine specific protein phosphatases" evidence="1">
    <location>
        <begin position="116"/>
        <end position="190"/>
    </location>
</feature>
<evidence type="ECO:0000313" key="2">
    <source>
        <dbReference type="EMBL" id="MBP1327586.1"/>
    </source>
</evidence>
<dbReference type="Gene3D" id="3.90.190.10">
    <property type="entry name" value="Protein tyrosine phosphatase superfamily"/>
    <property type="match status" value="1"/>
</dbReference>
<evidence type="ECO:0000313" key="3">
    <source>
        <dbReference type="Proteomes" id="UP000675163"/>
    </source>
</evidence>
<dbReference type="GO" id="GO:0004725">
    <property type="term" value="F:protein tyrosine phosphatase activity"/>
    <property type="evidence" value="ECO:0007669"/>
    <property type="project" value="UniProtKB-EC"/>
</dbReference>
<dbReference type="PROSITE" id="PS50056">
    <property type="entry name" value="TYR_PHOSPHATASE_2"/>
    <property type="match status" value="1"/>
</dbReference>
<dbReference type="RefSeq" id="WP_245189990.1">
    <property type="nucleotide sequence ID" value="NZ_JAFIDA010000001.1"/>
</dbReference>
<dbReference type="PROSITE" id="PS00383">
    <property type="entry name" value="TYR_PHOSPHATASE_1"/>
    <property type="match status" value="1"/>
</dbReference>
<dbReference type="InterPro" id="IPR016130">
    <property type="entry name" value="Tyr_Pase_AS"/>
</dbReference>
<sequence length="255" mass="26614">MTITLSPDEIQLSAPVNLRDLGGIPVAGGTVAHGFAIRADDLTTIPAASAQELVDAGLTAVIDLRSRGEVEATGRGALQQHAVTYHHIPFVTDLSSNKAPQSKPGTMPNMTAFYPALFTSAAPQIVAALAVLAHAQGTVAFHCAAGRDRTGVLAAALLLALGAEDEAIITDYERTHPNTEAIMERTRPNLRRVMLAAGFDLDAAAKLATQQPGADDAMRVTLTTLRAQYGDPLAPLKSAGLSDSLIGQLHERAGV</sequence>
<organism evidence="2 3">
    <name type="scientific">Leucobacter exalbidus</name>
    <dbReference type="NCBI Taxonomy" id="662960"/>
    <lineage>
        <taxon>Bacteria</taxon>
        <taxon>Bacillati</taxon>
        <taxon>Actinomycetota</taxon>
        <taxon>Actinomycetes</taxon>
        <taxon>Micrococcales</taxon>
        <taxon>Microbacteriaceae</taxon>
        <taxon>Leucobacter</taxon>
    </lineage>
</organism>